<evidence type="ECO:0000256" key="2">
    <source>
        <dbReference type="ARBA" id="ARBA00022801"/>
    </source>
</evidence>
<dbReference type="Pfam" id="PF02113">
    <property type="entry name" value="Peptidase_S13"/>
    <property type="match status" value="2"/>
</dbReference>
<dbReference type="GO" id="GO:0004185">
    <property type="term" value="F:serine-type carboxypeptidase activity"/>
    <property type="evidence" value="ECO:0007669"/>
    <property type="project" value="InterPro"/>
</dbReference>
<dbReference type="SUPFAM" id="SSF56601">
    <property type="entry name" value="beta-lactamase/transpeptidase-like"/>
    <property type="match status" value="1"/>
</dbReference>
<dbReference type="GO" id="GO:0000270">
    <property type="term" value="P:peptidoglycan metabolic process"/>
    <property type="evidence" value="ECO:0007669"/>
    <property type="project" value="TreeGrafter"/>
</dbReference>
<keyword evidence="2" id="KW-0378">Hydrolase</keyword>
<evidence type="ECO:0000313" key="4">
    <source>
        <dbReference type="Proteomes" id="UP000276603"/>
    </source>
</evidence>
<keyword evidence="3" id="KW-0121">Carboxypeptidase</keyword>
<dbReference type="OrthoDB" id="9802627at2"/>
<comment type="caution">
    <text evidence="3">The sequence shown here is derived from an EMBL/GenBank/DDBJ whole genome shotgun (WGS) entry which is preliminary data.</text>
</comment>
<dbReference type="PANTHER" id="PTHR30023">
    <property type="entry name" value="D-ALANYL-D-ALANINE CARBOXYPEPTIDASE"/>
    <property type="match status" value="1"/>
</dbReference>
<protein>
    <submittedName>
        <fullName evidence="3">D-alanyl-D-alanine carboxypeptidase</fullName>
    </submittedName>
</protein>
<dbReference type="Gene3D" id="3.40.710.10">
    <property type="entry name" value="DD-peptidase/beta-lactamase superfamily"/>
    <property type="match status" value="2"/>
</dbReference>
<accession>A0A3B0CA44</accession>
<dbReference type="InterPro" id="IPR000667">
    <property type="entry name" value="Peptidase_S13"/>
</dbReference>
<gene>
    <name evidence="3" type="ORF">D7Z94_12460</name>
</gene>
<keyword evidence="4" id="KW-1185">Reference proteome</keyword>
<proteinExistence type="inferred from homology"/>
<dbReference type="EMBL" id="RBCJ01000002">
    <property type="protein sequence ID" value="RKN81901.1"/>
    <property type="molecule type" value="Genomic_DNA"/>
</dbReference>
<dbReference type="PRINTS" id="PR00922">
    <property type="entry name" value="DADACBPTASE3"/>
</dbReference>
<dbReference type="PANTHER" id="PTHR30023:SF0">
    <property type="entry name" value="PENICILLIN-SENSITIVE CARBOXYPEPTIDASE A"/>
    <property type="match status" value="1"/>
</dbReference>
<dbReference type="InterPro" id="IPR012338">
    <property type="entry name" value="Beta-lactam/transpept-like"/>
</dbReference>
<dbReference type="GO" id="GO:0006508">
    <property type="term" value="P:proteolysis"/>
    <property type="evidence" value="ECO:0007669"/>
    <property type="project" value="InterPro"/>
</dbReference>
<dbReference type="AlphaFoldDB" id="A0A3B0CA44"/>
<dbReference type="Proteomes" id="UP000276603">
    <property type="component" value="Unassembled WGS sequence"/>
</dbReference>
<evidence type="ECO:0000256" key="1">
    <source>
        <dbReference type="ARBA" id="ARBA00006096"/>
    </source>
</evidence>
<sequence length="422" mass="48409">MEKIVSIGFILIVLLGCTSSQKIVQKNVCPVLDSELFENHFTGFFVLDPEKRDTIFSHNSAKYFTPASNTKIYTLFTSLHLLPDSIPSLRYNVYNDTLFVEGTGDPSFLHPYLKDSTALNFLKEYDIISFHLNNIQEERFGPGWAWGDYQWYYSAERSSFPVYGNVLTVYEKEGLQVSPALFKDKVIPIDYAIQREENENLFYFNPSRRDTVEIPLKLDSTLVRNLLEDALKKKVSITQNPIKGKKSVLYSMPSDSIYVKMMMDSDNFLAEQLLILASSTLSDTLNTDKVRNFVLDSLLTDLRQPPRWVDGSGLSRYNLFTPQSMVHVLHLMYQHIPRQRLFSLFPAGGVSGTLENWYPGDPEPYIYAKTGSLGNNHCISGYLLTKSGKTLIFSFMNNHFRIPSSEVKKRMQSIFETIRDTY</sequence>
<keyword evidence="3" id="KW-0645">Protease</keyword>
<dbReference type="PROSITE" id="PS51257">
    <property type="entry name" value="PROKAR_LIPOPROTEIN"/>
    <property type="match status" value="1"/>
</dbReference>
<name>A0A3B0CA44_9FLAO</name>
<organism evidence="3 4">
    <name type="scientific">Ulvibacterium marinum</name>
    <dbReference type="NCBI Taxonomy" id="2419782"/>
    <lineage>
        <taxon>Bacteria</taxon>
        <taxon>Pseudomonadati</taxon>
        <taxon>Bacteroidota</taxon>
        <taxon>Flavobacteriia</taxon>
        <taxon>Flavobacteriales</taxon>
        <taxon>Flavobacteriaceae</taxon>
        <taxon>Ulvibacterium</taxon>
    </lineage>
</organism>
<dbReference type="RefSeq" id="WP_120712059.1">
    <property type="nucleotide sequence ID" value="NZ_RBCJ01000002.1"/>
</dbReference>
<reference evidence="3 4" key="1">
    <citation type="submission" date="2018-10" db="EMBL/GenBank/DDBJ databases">
        <title>Ulvibacterium marinum gen. nov., sp. nov., a novel marine bacterium of the family Flavobacteriaceae, isolated from a culture of the green alga Ulva prolifera.</title>
        <authorList>
            <person name="Zhang Z."/>
        </authorList>
    </citation>
    <scope>NUCLEOTIDE SEQUENCE [LARGE SCALE GENOMIC DNA]</scope>
    <source>
        <strain evidence="3 4">CCMM003</strain>
    </source>
</reference>
<comment type="similarity">
    <text evidence="1">Belongs to the peptidase S13 family.</text>
</comment>
<evidence type="ECO:0000313" key="3">
    <source>
        <dbReference type="EMBL" id="RKN81901.1"/>
    </source>
</evidence>